<keyword evidence="3" id="KW-1185">Reference proteome</keyword>
<dbReference type="Gene3D" id="1.10.287.310">
    <property type="match status" value="1"/>
</dbReference>
<organism evidence="2 3">
    <name type="scientific">Pristionchus pacificus</name>
    <name type="common">Parasitic nematode worm</name>
    <dbReference type="NCBI Taxonomy" id="54126"/>
    <lineage>
        <taxon>Eukaryota</taxon>
        <taxon>Metazoa</taxon>
        <taxon>Ecdysozoa</taxon>
        <taxon>Nematoda</taxon>
        <taxon>Chromadorea</taxon>
        <taxon>Rhabditida</taxon>
        <taxon>Rhabditina</taxon>
        <taxon>Diplogasteromorpha</taxon>
        <taxon>Diplogasteroidea</taxon>
        <taxon>Neodiplogasteridae</taxon>
        <taxon>Pristionchus</taxon>
    </lineage>
</organism>
<evidence type="ECO:0000313" key="2">
    <source>
        <dbReference type="EnsemblMetazoa" id="PPA43265.1"/>
    </source>
</evidence>
<dbReference type="GO" id="GO:0022625">
    <property type="term" value="C:cytosolic large ribosomal subunit"/>
    <property type="evidence" value="ECO:0007669"/>
    <property type="project" value="InterPro"/>
</dbReference>
<dbReference type="AlphaFoldDB" id="A0A2A6CDK6"/>
<dbReference type="PANTHER" id="PTHR45722">
    <property type="entry name" value="60S RIBOSOMAL PROTEIN L35"/>
    <property type="match status" value="1"/>
</dbReference>
<dbReference type="Gene3D" id="6.10.250.3450">
    <property type="match status" value="1"/>
</dbReference>
<name>A0A2A6CDK6_PRIPA</name>
<evidence type="ECO:0000313" key="3">
    <source>
        <dbReference type="Proteomes" id="UP000005239"/>
    </source>
</evidence>
<reference evidence="2" key="2">
    <citation type="submission" date="2022-06" db="UniProtKB">
        <authorList>
            <consortium name="EnsemblMetazoa"/>
        </authorList>
    </citation>
    <scope>IDENTIFICATION</scope>
    <source>
        <strain evidence="2">PS312</strain>
    </source>
</reference>
<evidence type="ECO:0000256" key="1">
    <source>
        <dbReference type="ARBA" id="ARBA00035204"/>
    </source>
</evidence>
<dbReference type="OrthoDB" id="528635at2759"/>
<protein>
    <recommendedName>
        <fullName evidence="1">Large ribosomal subunit protein uL29</fullName>
    </recommendedName>
</protein>
<dbReference type="InterPro" id="IPR045059">
    <property type="entry name" value="Ribosomal_uL29_euk"/>
</dbReference>
<gene>
    <name evidence="2" type="primary">WBGene00281634</name>
</gene>
<dbReference type="Proteomes" id="UP000005239">
    <property type="component" value="Unassembled WGS sequence"/>
</dbReference>
<dbReference type="GO" id="GO:0000463">
    <property type="term" value="P:maturation of LSU-rRNA from tricistronic rRNA transcript (SSU-rRNA, 5.8S rRNA, LSU-rRNA)"/>
    <property type="evidence" value="ECO:0007669"/>
    <property type="project" value="InterPro"/>
</dbReference>
<proteinExistence type="predicted"/>
<dbReference type="GO" id="GO:0006412">
    <property type="term" value="P:translation"/>
    <property type="evidence" value="ECO:0007669"/>
    <property type="project" value="InterPro"/>
</dbReference>
<dbReference type="GO" id="GO:0003735">
    <property type="term" value="F:structural constituent of ribosome"/>
    <property type="evidence" value="ECO:0007669"/>
    <property type="project" value="InterPro"/>
</dbReference>
<dbReference type="FunFam" id="6.10.250.3450:FF:000003">
    <property type="entry name" value="Uncharacterized protein"/>
    <property type="match status" value="1"/>
</dbReference>
<dbReference type="EnsemblMetazoa" id="PPA43265.1">
    <property type="protein sequence ID" value="PPA43265.1"/>
    <property type="gene ID" value="WBGene00281634"/>
</dbReference>
<accession>A0A2A6CDK6</accession>
<reference evidence="3" key="1">
    <citation type="journal article" date="2008" name="Nat. Genet.">
        <title>The Pristionchus pacificus genome provides a unique perspective on nematode lifestyle and parasitism.</title>
        <authorList>
            <person name="Dieterich C."/>
            <person name="Clifton S.W."/>
            <person name="Schuster L.N."/>
            <person name="Chinwalla A."/>
            <person name="Delehaunty K."/>
            <person name="Dinkelacker I."/>
            <person name="Fulton L."/>
            <person name="Fulton R."/>
            <person name="Godfrey J."/>
            <person name="Minx P."/>
            <person name="Mitreva M."/>
            <person name="Roeseler W."/>
            <person name="Tian H."/>
            <person name="Witte H."/>
            <person name="Yang S.P."/>
            <person name="Wilson R.K."/>
            <person name="Sommer R.J."/>
        </authorList>
    </citation>
    <scope>NUCLEOTIDE SEQUENCE [LARGE SCALE GENOMIC DNA]</scope>
    <source>
        <strain evidence="3">PS312</strain>
    </source>
</reference>
<dbReference type="PANTHER" id="PTHR45722:SF2">
    <property type="entry name" value="LARGE RIBOSOMAL SUBUNIT PROTEIN UL29-RELATED"/>
    <property type="match status" value="1"/>
</dbReference>
<dbReference type="InterPro" id="IPR036049">
    <property type="entry name" value="Ribosomal_uL29_sf"/>
</dbReference>
<accession>A0A8R1Z4C0</accession>
<sequence length="239" mass="26543">MRQNGPVSLISSWHFIHVLSSANDGFPEFVDSLESAHPHNFIKRALDTDPFHHVDTVTAVMDEADDTLHLLVVYVTGGAASKLSKIRVVRKNIARSDRDQSDGQRAVLCAKKCLPTDIRYKKTRAMRRALTKHEASIKSAKQQGNVNLIRYKQTSEGAVATAETVKSKFNDIRNSSLFKSFESKLGIAYISAKMTASTSIDAGDSMSGPWSLRRLQFGQYGAHSAPPPHFELPYPTFYC</sequence>
<dbReference type="GO" id="GO:0005737">
    <property type="term" value="C:cytoplasm"/>
    <property type="evidence" value="ECO:0000318"/>
    <property type="project" value="GO_Central"/>
</dbReference>